<evidence type="ECO:0000313" key="2">
    <source>
        <dbReference type="EMBL" id="MFB9073490.1"/>
    </source>
</evidence>
<proteinExistence type="predicted"/>
<organism evidence="2 3">
    <name type="scientific">Citricoccus parietis</name>
    <dbReference type="NCBI Taxonomy" id="592307"/>
    <lineage>
        <taxon>Bacteria</taxon>
        <taxon>Bacillati</taxon>
        <taxon>Actinomycetota</taxon>
        <taxon>Actinomycetes</taxon>
        <taxon>Micrococcales</taxon>
        <taxon>Micrococcaceae</taxon>
        <taxon>Citricoccus</taxon>
    </lineage>
</organism>
<evidence type="ECO:0000313" key="3">
    <source>
        <dbReference type="Proteomes" id="UP001589575"/>
    </source>
</evidence>
<comment type="caution">
    <text evidence="2">The sequence shown here is derived from an EMBL/GenBank/DDBJ whole genome shotgun (WGS) entry which is preliminary data.</text>
</comment>
<dbReference type="EMBL" id="JBHMFI010000001">
    <property type="protein sequence ID" value="MFB9073490.1"/>
    <property type="molecule type" value="Genomic_DNA"/>
</dbReference>
<accession>A0ABV5G3G5</accession>
<keyword evidence="3" id="KW-1185">Reference proteome</keyword>
<name>A0ABV5G3G5_9MICC</name>
<evidence type="ECO:0000256" key="1">
    <source>
        <dbReference type="SAM" id="MobiDB-lite"/>
    </source>
</evidence>
<feature type="region of interest" description="Disordered" evidence="1">
    <location>
        <begin position="1"/>
        <end position="56"/>
    </location>
</feature>
<reference evidence="2 3" key="1">
    <citation type="submission" date="2024-09" db="EMBL/GenBank/DDBJ databases">
        <authorList>
            <person name="Sun Q."/>
            <person name="Mori K."/>
        </authorList>
    </citation>
    <scope>NUCLEOTIDE SEQUENCE [LARGE SCALE GENOMIC DNA]</scope>
    <source>
        <strain evidence="2 3">CCM 7609</strain>
    </source>
</reference>
<sequence>MSRGDPASARNASSVSANRSAARALWPSRRSLSTAHSNRIPKPEANRVRLSRSPDVTGVACPCRSAWRKPITRRLVAMGAAI</sequence>
<feature type="compositionally biased region" description="Low complexity" evidence="1">
    <location>
        <begin position="7"/>
        <end position="24"/>
    </location>
</feature>
<protein>
    <submittedName>
        <fullName evidence="2">Uncharacterized protein</fullName>
    </submittedName>
</protein>
<dbReference type="Proteomes" id="UP001589575">
    <property type="component" value="Unassembled WGS sequence"/>
</dbReference>
<gene>
    <name evidence="2" type="ORF">ACFFX0_20740</name>
</gene>